<comment type="caution">
    <text evidence="1">The sequence shown here is derived from an EMBL/GenBank/DDBJ whole genome shotgun (WGS) entry which is preliminary data.</text>
</comment>
<reference evidence="1 2" key="1">
    <citation type="submission" date="2013-02" db="EMBL/GenBank/DDBJ databases">
        <title>The Genome Sequence of Enterococcus pallens BAA-351.</title>
        <authorList>
            <consortium name="The Broad Institute Genome Sequencing Platform"/>
            <consortium name="The Broad Institute Genome Sequencing Center for Infectious Disease"/>
            <person name="Earl A.M."/>
            <person name="Gilmore M.S."/>
            <person name="Lebreton F."/>
            <person name="Walker B."/>
            <person name="Young S.K."/>
            <person name="Zeng Q."/>
            <person name="Gargeya S."/>
            <person name="Fitzgerald M."/>
            <person name="Haas B."/>
            <person name="Abouelleil A."/>
            <person name="Alvarado L."/>
            <person name="Arachchi H.M."/>
            <person name="Berlin A.M."/>
            <person name="Chapman S.B."/>
            <person name="Dewar J."/>
            <person name="Goldberg J."/>
            <person name="Griggs A."/>
            <person name="Gujja S."/>
            <person name="Hansen M."/>
            <person name="Howarth C."/>
            <person name="Imamovic A."/>
            <person name="Larimer J."/>
            <person name="McCowan C."/>
            <person name="Murphy C."/>
            <person name="Neiman D."/>
            <person name="Pearson M."/>
            <person name="Priest M."/>
            <person name="Roberts A."/>
            <person name="Saif S."/>
            <person name="Shea T."/>
            <person name="Sisk P."/>
            <person name="Sykes S."/>
            <person name="Wortman J."/>
            <person name="Nusbaum C."/>
            <person name="Birren B."/>
        </authorList>
    </citation>
    <scope>NUCLEOTIDE SEQUENCE [LARGE SCALE GENOMIC DNA]</scope>
    <source>
        <strain evidence="1 2">ATCC BAA-351</strain>
    </source>
</reference>
<dbReference type="STRING" id="160454.RV10_GL004923"/>
<evidence type="ECO:0000313" key="2">
    <source>
        <dbReference type="Proteomes" id="UP000013782"/>
    </source>
</evidence>
<keyword evidence="2" id="KW-1185">Reference proteome</keyword>
<dbReference type="RefSeq" id="WP_010756779.1">
    <property type="nucleotide sequence ID" value="NZ_ASWD01000006.1"/>
</dbReference>
<name>R2SHV7_9ENTE</name>
<dbReference type="PATRIC" id="fig|1158607.3.peg.1745"/>
<dbReference type="Pfam" id="PF19385">
    <property type="entry name" value="DUF5960"/>
    <property type="match status" value="1"/>
</dbReference>
<dbReference type="Proteomes" id="UP000013782">
    <property type="component" value="Unassembled WGS sequence"/>
</dbReference>
<protein>
    <submittedName>
        <fullName evidence="1">Uncharacterized protein</fullName>
    </submittedName>
</protein>
<dbReference type="AlphaFoldDB" id="R2SHV7"/>
<dbReference type="InterPro" id="IPR046004">
    <property type="entry name" value="DUF5960"/>
</dbReference>
<evidence type="ECO:0000313" key="1">
    <source>
        <dbReference type="EMBL" id="EOH94860.1"/>
    </source>
</evidence>
<gene>
    <name evidence="1" type="ORF">UAU_01782</name>
</gene>
<dbReference type="EMBL" id="AJAQ01000014">
    <property type="protein sequence ID" value="EOH94860.1"/>
    <property type="molecule type" value="Genomic_DNA"/>
</dbReference>
<accession>R2SHV7</accession>
<sequence>MLQINNELDFETGKKFCEDFEKYNILNEGLLPAFSIIEDIIFLMESQKIEYFIYPAINNSFNKDMRFSFKKANKKFFYQGFSFVK</sequence>
<organism evidence="1 2">
    <name type="scientific">Enterococcus pallens ATCC BAA-351</name>
    <dbReference type="NCBI Taxonomy" id="1158607"/>
    <lineage>
        <taxon>Bacteria</taxon>
        <taxon>Bacillati</taxon>
        <taxon>Bacillota</taxon>
        <taxon>Bacilli</taxon>
        <taxon>Lactobacillales</taxon>
        <taxon>Enterococcaceae</taxon>
        <taxon>Enterococcus</taxon>
    </lineage>
</organism>
<dbReference type="OrthoDB" id="2187304at2"/>
<proteinExistence type="predicted"/>
<dbReference type="HOGENOM" id="CLU_2507551_0_0_9"/>